<comment type="caution">
    <text evidence="1">The sequence shown here is derived from an EMBL/GenBank/DDBJ whole genome shotgun (WGS) entry which is preliminary data.</text>
</comment>
<dbReference type="EMBL" id="BDGG01000014">
    <property type="protein sequence ID" value="GAV07125.1"/>
    <property type="molecule type" value="Genomic_DNA"/>
</dbReference>
<dbReference type="PANTHER" id="PTHR46880">
    <property type="entry name" value="RAS-ASSOCIATING DOMAIN-CONTAINING PROTEIN"/>
    <property type="match status" value="1"/>
</dbReference>
<dbReference type="Proteomes" id="UP000186922">
    <property type="component" value="Unassembled WGS sequence"/>
</dbReference>
<gene>
    <name evidence="1" type="primary">RvY_17000-1</name>
    <name evidence="1" type="synonym">RvY_17000.1</name>
    <name evidence="1" type="ORF">RvY_17000</name>
</gene>
<evidence type="ECO:0000313" key="2">
    <source>
        <dbReference type="Proteomes" id="UP000186922"/>
    </source>
</evidence>
<accession>A0A1D1W0J4</accession>
<dbReference type="AlphaFoldDB" id="A0A1D1W0J4"/>
<proteinExistence type="predicted"/>
<evidence type="ECO:0000313" key="1">
    <source>
        <dbReference type="EMBL" id="GAV07125.1"/>
    </source>
</evidence>
<dbReference type="OrthoDB" id="8918066at2759"/>
<keyword evidence="2" id="KW-1185">Reference proteome</keyword>
<protein>
    <recommendedName>
        <fullName evidence="3">HAT C-terminal dimerisation domain-containing protein</fullName>
    </recommendedName>
</protein>
<dbReference type="PANTHER" id="PTHR46880:SF5">
    <property type="entry name" value="DUF4371 DOMAIN-CONTAINING PROTEIN"/>
    <property type="match status" value="1"/>
</dbReference>
<reference evidence="1 2" key="1">
    <citation type="journal article" date="2016" name="Nat. Commun.">
        <title>Extremotolerant tardigrade genome and improved radiotolerance of human cultured cells by tardigrade-unique protein.</title>
        <authorList>
            <person name="Hashimoto T."/>
            <person name="Horikawa D.D."/>
            <person name="Saito Y."/>
            <person name="Kuwahara H."/>
            <person name="Kozuka-Hata H."/>
            <person name="Shin-I T."/>
            <person name="Minakuchi Y."/>
            <person name="Ohishi K."/>
            <person name="Motoyama A."/>
            <person name="Aizu T."/>
            <person name="Enomoto A."/>
            <person name="Kondo K."/>
            <person name="Tanaka S."/>
            <person name="Hara Y."/>
            <person name="Koshikawa S."/>
            <person name="Sagara H."/>
            <person name="Miura T."/>
            <person name="Yokobori S."/>
            <person name="Miyagawa K."/>
            <person name="Suzuki Y."/>
            <person name="Kubo T."/>
            <person name="Oyama M."/>
            <person name="Kohara Y."/>
            <person name="Fujiyama A."/>
            <person name="Arakawa K."/>
            <person name="Katayama T."/>
            <person name="Toyoda A."/>
            <person name="Kunieda T."/>
        </authorList>
    </citation>
    <scope>NUCLEOTIDE SEQUENCE [LARGE SCALE GENOMIC DNA]</scope>
    <source>
        <strain evidence="1 2">YOKOZUNA-1</strain>
    </source>
</reference>
<name>A0A1D1W0J4_RAMVA</name>
<organism evidence="1 2">
    <name type="scientific">Ramazzottius varieornatus</name>
    <name type="common">Water bear</name>
    <name type="synonym">Tardigrade</name>
    <dbReference type="NCBI Taxonomy" id="947166"/>
    <lineage>
        <taxon>Eukaryota</taxon>
        <taxon>Metazoa</taxon>
        <taxon>Ecdysozoa</taxon>
        <taxon>Tardigrada</taxon>
        <taxon>Eutardigrada</taxon>
        <taxon>Parachela</taxon>
        <taxon>Hypsibioidea</taxon>
        <taxon>Ramazzottiidae</taxon>
        <taxon>Ramazzottius</taxon>
    </lineage>
</organism>
<evidence type="ECO:0008006" key="3">
    <source>
        <dbReference type="Google" id="ProtNLM"/>
    </source>
</evidence>
<sequence>MHNILRERHIVFEDEDSELEQLFVVASVLPVSTAICERDFSIQNLIKTMRRTRLNERSLMRSSINGPPPGEMDFVNNIMTWIRSFPSECNPPQISAADSEDLQEIDWQQILTRSPDSVHKSNFIRGKWPKTREKQDGVSTESTEDHYDVQNTSLYSLPLEYFLNFPLGISVIYRIRGQDLE</sequence>